<organism evidence="2 3">
    <name type="scientific">Cryptolaemus montrouzieri</name>
    <dbReference type="NCBI Taxonomy" id="559131"/>
    <lineage>
        <taxon>Eukaryota</taxon>
        <taxon>Metazoa</taxon>
        <taxon>Ecdysozoa</taxon>
        <taxon>Arthropoda</taxon>
        <taxon>Hexapoda</taxon>
        <taxon>Insecta</taxon>
        <taxon>Pterygota</taxon>
        <taxon>Neoptera</taxon>
        <taxon>Endopterygota</taxon>
        <taxon>Coleoptera</taxon>
        <taxon>Polyphaga</taxon>
        <taxon>Cucujiformia</taxon>
        <taxon>Coccinelloidea</taxon>
        <taxon>Coccinellidae</taxon>
        <taxon>Scymninae</taxon>
        <taxon>Scymnini</taxon>
        <taxon>Cryptolaemus</taxon>
    </lineage>
</organism>
<gene>
    <name evidence="2" type="ORF">HHI36_009219</name>
</gene>
<keyword evidence="3" id="KW-1185">Reference proteome</keyword>
<feature type="region of interest" description="Disordered" evidence="1">
    <location>
        <begin position="87"/>
        <end position="107"/>
    </location>
</feature>
<evidence type="ECO:0000256" key="1">
    <source>
        <dbReference type="SAM" id="MobiDB-lite"/>
    </source>
</evidence>
<evidence type="ECO:0000313" key="2">
    <source>
        <dbReference type="EMBL" id="KAL3270162.1"/>
    </source>
</evidence>
<comment type="caution">
    <text evidence="2">The sequence shown here is derived from an EMBL/GenBank/DDBJ whole genome shotgun (WGS) entry which is preliminary data.</text>
</comment>
<accession>A0ABD2MV86</accession>
<dbReference type="EMBL" id="JABFTP020000021">
    <property type="protein sequence ID" value="KAL3270162.1"/>
    <property type="molecule type" value="Genomic_DNA"/>
</dbReference>
<feature type="compositionally biased region" description="Polar residues" evidence="1">
    <location>
        <begin position="89"/>
        <end position="100"/>
    </location>
</feature>
<sequence>MDGVFYSTCKTIYWKVLLIMDNHEAQICLEVVRMARANGVVLLILPPHTSQEILQRVMRPEPETQSGCSHEDHNIPEDVTLEQNYLGPLTSQPENVTPEQSPRDVNDRDMVARVGKSIITPRTI</sequence>
<proteinExistence type="predicted"/>
<protein>
    <submittedName>
        <fullName evidence="2">Uncharacterized protein</fullName>
    </submittedName>
</protein>
<reference evidence="2 3" key="1">
    <citation type="journal article" date="2021" name="BMC Biol.">
        <title>Horizontally acquired antibacterial genes associated with adaptive radiation of ladybird beetles.</title>
        <authorList>
            <person name="Li H.S."/>
            <person name="Tang X.F."/>
            <person name="Huang Y.H."/>
            <person name="Xu Z.Y."/>
            <person name="Chen M.L."/>
            <person name="Du X.Y."/>
            <person name="Qiu B.Y."/>
            <person name="Chen P.T."/>
            <person name="Zhang W."/>
            <person name="Slipinski A."/>
            <person name="Escalona H.E."/>
            <person name="Waterhouse R.M."/>
            <person name="Zwick A."/>
            <person name="Pang H."/>
        </authorList>
    </citation>
    <scope>NUCLEOTIDE SEQUENCE [LARGE SCALE GENOMIC DNA]</scope>
    <source>
        <strain evidence="2">SYSU2018</strain>
    </source>
</reference>
<dbReference type="AlphaFoldDB" id="A0ABD2MV86"/>
<dbReference type="Proteomes" id="UP001516400">
    <property type="component" value="Unassembled WGS sequence"/>
</dbReference>
<evidence type="ECO:0000313" key="3">
    <source>
        <dbReference type="Proteomes" id="UP001516400"/>
    </source>
</evidence>
<name>A0ABD2MV86_9CUCU</name>